<evidence type="ECO:0000313" key="4">
    <source>
        <dbReference type="Proteomes" id="UP000821853"/>
    </source>
</evidence>
<dbReference type="VEuPathDB" id="VectorBase:HLOH_046014"/>
<name>A0A9J6G873_HAELO</name>
<dbReference type="InterPro" id="IPR017850">
    <property type="entry name" value="Alkaline_phosphatase_core_sf"/>
</dbReference>
<dbReference type="Pfam" id="PF00245">
    <property type="entry name" value="Alk_phosphatase"/>
    <property type="match status" value="1"/>
</dbReference>
<organism evidence="3 4">
    <name type="scientific">Haemaphysalis longicornis</name>
    <name type="common">Bush tick</name>
    <dbReference type="NCBI Taxonomy" id="44386"/>
    <lineage>
        <taxon>Eukaryota</taxon>
        <taxon>Metazoa</taxon>
        <taxon>Ecdysozoa</taxon>
        <taxon>Arthropoda</taxon>
        <taxon>Chelicerata</taxon>
        <taxon>Arachnida</taxon>
        <taxon>Acari</taxon>
        <taxon>Parasitiformes</taxon>
        <taxon>Ixodida</taxon>
        <taxon>Ixodoidea</taxon>
        <taxon>Ixodidae</taxon>
        <taxon>Haemaphysalinae</taxon>
        <taxon>Haemaphysalis</taxon>
    </lineage>
</organism>
<feature type="active site" description="Phosphoserine intermediate" evidence="2">
    <location>
        <position position="163"/>
    </location>
</feature>
<dbReference type="EC" id="3.1.3.1" evidence="1"/>
<accession>A0A9J6G873</accession>
<dbReference type="InterPro" id="IPR001952">
    <property type="entry name" value="Alkaline_phosphatase"/>
</dbReference>
<protein>
    <recommendedName>
        <fullName evidence="1">alkaline phosphatase</fullName>
        <ecNumber evidence="1">3.1.3.1</ecNumber>
    </recommendedName>
</protein>
<dbReference type="Gene3D" id="3.40.720.10">
    <property type="entry name" value="Alkaline Phosphatase, subunit A"/>
    <property type="match status" value="1"/>
</dbReference>
<dbReference type="SUPFAM" id="SSF53649">
    <property type="entry name" value="Alkaline phosphatase-like"/>
    <property type="match status" value="1"/>
</dbReference>
<evidence type="ECO:0000256" key="2">
    <source>
        <dbReference type="PIRSR" id="PIRSR601952-1"/>
    </source>
</evidence>
<dbReference type="Proteomes" id="UP000821853">
    <property type="component" value="Chromosome 3"/>
</dbReference>
<evidence type="ECO:0000256" key="1">
    <source>
        <dbReference type="ARBA" id="ARBA00012647"/>
    </source>
</evidence>
<dbReference type="GO" id="GO:0004035">
    <property type="term" value="F:alkaline phosphatase activity"/>
    <property type="evidence" value="ECO:0007669"/>
    <property type="project" value="UniProtKB-EC"/>
</dbReference>
<dbReference type="EMBL" id="JABSTR010000005">
    <property type="protein sequence ID" value="KAH9371355.1"/>
    <property type="molecule type" value="Genomic_DNA"/>
</dbReference>
<sequence>MGEEDERPLQSCIEKSSANVTVQIPRSTRLQTQPFAFVPRKEHANVRVSLRLVGSEDSGTNASKKRRQRKCPLCRQYSCQAWCCCHAPSPLLHSKSPRKPSQTQTLLSKFPRLGLGVGPLVVPEVNGHLGDVKHRGDDERDSRRCAGGEACRTYGLDVQTSDSANTATAYLCGVKANFRTLGVDYRVKVRTSLIIPCAYESATILSDSMAFIEALRIAKKFLRVLVFTHALNGKA</sequence>
<proteinExistence type="predicted"/>
<comment type="caution">
    <text evidence="3">The sequence shown here is derived from an EMBL/GenBank/DDBJ whole genome shotgun (WGS) entry which is preliminary data.</text>
</comment>
<reference evidence="3 4" key="1">
    <citation type="journal article" date="2020" name="Cell">
        <title>Large-Scale Comparative Analyses of Tick Genomes Elucidate Their Genetic Diversity and Vector Capacities.</title>
        <authorList>
            <consortium name="Tick Genome and Microbiome Consortium (TIGMIC)"/>
            <person name="Jia N."/>
            <person name="Wang J."/>
            <person name="Shi W."/>
            <person name="Du L."/>
            <person name="Sun Y."/>
            <person name="Zhan W."/>
            <person name="Jiang J.F."/>
            <person name="Wang Q."/>
            <person name="Zhang B."/>
            <person name="Ji P."/>
            <person name="Bell-Sakyi L."/>
            <person name="Cui X.M."/>
            <person name="Yuan T.T."/>
            <person name="Jiang B.G."/>
            <person name="Yang W.F."/>
            <person name="Lam T.T."/>
            <person name="Chang Q.C."/>
            <person name="Ding S.J."/>
            <person name="Wang X.J."/>
            <person name="Zhu J.G."/>
            <person name="Ruan X.D."/>
            <person name="Zhao L."/>
            <person name="Wei J.T."/>
            <person name="Ye R.Z."/>
            <person name="Que T.C."/>
            <person name="Du C.H."/>
            <person name="Zhou Y.H."/>
            <person name="Cheng J.X."/>
            <person name="Dai P.F."/>
            <person name="Guo W.B."/>
            <person name="Han X.H."/>
            <person name="Huang E.J."/>
            <person name="Li L.F."/>
            <person name="Wei W."/>
            <person name="Gao Y.C."/>
            <person name="Liu J.Z."/>
            <person name="Shao H.Z."/>
            <person name="Wang X."/>
            <person name="Wang C.C."/>
            <person name="Yang T.C."/>
            <person name="Huo Q.B."/>
            <person name="Li W."/>
            <person name="Chen H.Y."/>
            <person name="Chen S.E."/>
            <person name="Zhou L.G."/>
            <person name="Ni X.B."/>
            <person name="Tian J.H."/>
            <person name="Sheng Y."/>
            <person name="Liu T."/>
            <person name="Pan Y.S."/>
            <person name="Xia L.Y."/>
            <person name="Li J."/>
            <person name="Zhao F."/>
            <person name="Cao W.C."/>
        </authorList>
    </citation>
    <scope>NUCLEOTIDE SEQUENCE [LARGE SCALE GENOMIC DNA]</scope>
    <source>
        <strain evidence="3">HaeL-2018</strain>
    </source>
</reference>
<dbReference type="AlphaFoldDB" id="A0A9J6G873"/>
<gene>
    <name evidence="3" type="ORF">HPB48_003524</name>
</gene>
<dbReference type="OrthoDB" id="5818554at2759"/>
<evidence type="ECO:0000313" key="3">
    <source>
        <dbReference type="EMBL" id="KAH9371355.1"/>
    </source>
</evidence>
<keyword evidence="4" id="KW-1185">Reference proteome</keyword>